<proteinExistence type="predicted"/>
<dbReference type="EMBL" id="SMRT01000016">
    <property type="protein sequence ID" value="TDF93439.1"/>
    <property type="molecule type" value="Genomic_DNA"/>
</dbReference>
<name>A0A4R5KDK7_9BACL</name>
<sequence>MYAQQQQQGINTVSSKELSYITDSLKNEEMLTKLAIQSMEDSHSPQLKQKFAQIAQDRLRHTDQILRTLQQQTQMTH</sequence>
<dbReference type="AlphaFoldDB" id="A0A4R5KDK7"/>
<reference evidence="1 2" key="1">
    <citation type="submission" date="2019-03" db="EMBL/GenBank/DDBJ databases">
        <title>This is whole genome sequence of Paenibacillus sp MS74 strain.</title>
        <authorList>
            <person name="Trinh H.N."/>
        </authorList>
    </citation>
    <scope>NUCLEOTIDE SEQUENCE [LARGE SCALE GENOMIC DNA]</scope>
    <source>
        <strain evidence="1 2">MS74</strain>
    </source>
</reference>
<protein>
    <recommendedName>
        <fullName evidence="3">Spore coat protein</fullName>
    </recommendedName>
</protein>
<evidence type="ECO:0000313" key="1">
    <source>
        <dbReference type="EMBL" id="TDF93439.1"/>
    </source>
</evidence>
<organism evidence="1 2">
    <name type="scientific">Paenibacillus piri</name>
    <dbReference type="NCBI Taxonomy" id="2547395"/>
    <lineage>
        <taxon>Bacteria</taxon>
        <taxon>Bacillati</taxon>
        <taxon>Bacillota</taxon>
        <taxon>Bacilli</taxon>
        <taxon>Bacillales</taxon>
        <taxon>Paenibacillaceae</taxon>
        <taxon>Paenibacillus</taxon>
    </lineage>
</organism>
<dbReference type="RefSeq" id="WP_133233791.1">
    <property type="nucleotide sequence ID" value="NZ_SMRT01000016.1"/>
</dbReference>
<dbReference type="OrthoDB" id="2658664at2"/>
<comment type="caution">
    <text evidence="1">The sequence shown here is derived from an EMBL/GenBank/DDBJ whole genome shotgun (WGS) entry which is preliminary data.</text>
</comment>
<dbReference type="Proteomes" id="UP000295636">
    <property type="component" value="Unassembled WGS sequence"/>
</dbReference>
<accession>A0A4R5KDK7</accession>
<evidence type="ECO:0000313" key="2">
    <source>
        <dbReference type="Proteomes" id="UP000295636"/>
    </source>
</evidence>
<evidence type="ECO:0008006" key="3">
    <source>
        <dbReference type="Google" id="ProtNLM"/>
    </source>
</evidence>
<gene>
    <name evidence="1" type="ORF">E1757_26230</name>
</gene>
<keyword evidence="2" id="KW-1185">Reference proteome</keyword>